<keyword evidence="2" id="KW-1185">Reference proteome</keyword>
<dbReference type="EMBL" id="CAJNBJ010000017">
    <property type="protein sequence ID" value="CAE6773220.1"/>
    <property type="molecule type" value="Genomic_DNA"/>
</dbReference>
<evidence type="ECO:0000313" key="2">
    <source>
        <dbReference type="Proteomes" id="UP000675880"/>
    </source>
</evidence>
<reference evidence="1 2" key="1">
    <citation type="submission" date="2021-02" db="EMBL/GenBank/DDBJ databases">
        <authorList>
            <person name="Han P."/>
        </authorList>
    </citation>
    <scope>NUCLEOTIDE SEQUENCE [LARGE SCALE GENOMIC DNA]</scope>
    <source>
        <strain evidence="1">Candidatus Nitrospira sp. ZN2</strain>
    </source>
</reference>
<name>A0ABM8RUY7_9BACT</name>
<sequence>MPFAPRFTITNPITGARAAIERARGFLEAATLSEDWIGRMSRQALLLEAHHTTPISRARSA</sequence>
<gene>
    <name evidence="1" type="ORF">NSPZN2_40392</name>
</gene>
<organism evidence="1 2">
    <name type="scientific">Nitrospira defluvii</name>
    <dbReference type="NCBI Taxonomy" id="330214"/>
    <lineage>
        <taxon>Bacteria</taxon>
        <taxon>Pseudomonadati</taxon>
        <taxon>Nitrospirota</taxon>
        <taxon>Nitrospiria</taxon>
        <taxon>Nitrospirales</taxon>
        <taxon>Nitrospiraceae</taxon>
        <taxon>Nitrospira</taxon>
    </lineage>
</organism>
<proteinExistence type="predicted"/>
<dbReference type="RefSeq" id="WP_281412698.1">
    <property type="nucleotide sequence ID" value="NZ_CAJNBJ010000017.1"/>
</dbReference>
<comment type="caution">
    <text evidence="1">The sequence shown here is derived from an EMBL/GenBank/DDBJ whole genome shotgun (WGS) entry which is preliminary data.</text>
</comment>
<dbReference type="Proteomes" id="UP000675880">
    <property type="component" value="Unassembled WGS sequence"/>
</dbReference>
<protein>
    <submittedName>
        <fullName evidence="1">Uncharacterized protein</fullName>
    </submittedName>
</protein>
<evidence type="ECO:0000313" key="1">
    <source>
        <dbReference type="EMBL" id="CAE6773220.1"/>
    </source>
</evidence>
<accession>A0ABM8RUY7</accession>